<dbReference type="AlphaFoldDB" id="A0A8T0S4I7"/>
<gene>
    <name evidence="2" type="ORF">PVAP13_5NG517786</name>
</gene>
<dbReference type="Proteomes" id="UP000823388">
    <property type="component" value="Chromosome 5N"/>
</dbReference>
<keyword evidence="3" id="KW-1185">Reference proteome</keyword>
<reference evidence="2" key="1">
    <citation type="submission" date="2020-05" db="EMBL/GenBank/DDBJ databases">
        <title>WGS assembly of Panicum virgatum.</title>
        <authorList>
            <person name="Lovell J.T."/>
            <person name="Jenkins J."/>
            <person name="Shu S."/>
            <person name="Juenger T.E."/>
            <person name="Schmutz J."/>
        </authorList>
    </citation>
    <scope>NUCLEOTIDE SEQUENCE</scope>
    <source>
        <strain evidence="2">AP13</strain>
    </source>
</reference>
<accession>A0A8T0S4I7</accession>
<evidence type="ECO:0000313" key="3">
    <source>
        <dbReference type="Proteomes" id="UP000823388"/>
    </source>
</evidence>
<sequence>MSVVFALTRFVDSDTTNLKDLVDEITDMYPPGYLEVAHVQYYDADLKSFPVVNTDQELMLMFQKHIDSKGVHMFIAYSDPSGCYEPIIEWEGYPSNGNQFSEPEPTIPSSSTQANEETSTKNPITENEHVGVDEEGLYLKIKPVLDLTVVACNKKQDYVPEDEDEHEDEDDDEVSEDDEEFVGAAHGEPITYDKEDPPMIVGSSYPNMYEFKVALS</sequence>
<comment type="caution">
    <text evidence="2">The sequence shown here is derived from an EMBL/GenBank/DDBJ whole genome shotgun (WGS) entry which is preliminary data.</text>
</comment>
<proteinExistence type="predicted"/>
<feature type="compositionally biased region" description="Polar residues" evidence="1">
    <location>
        <begin position="113"/>
        <end position="125"/>
    </location>
</feature>
<dbReference type="EMBL" id="CM029046">
    <property type="protein sequence ID" value="KAG2591988.1"/>
    <property type="molecule type" value="Genomic_DNA"/>
</dbReference>
<feature type="compositionally biased region" description="Acidic residues" evidence="1">
    <location>
        <begin position="159"/>
        <end position="181"/>
    </location>
</feature>
<name>A0A8T0S4I7_PANVG</name>
<evidence type="ECO:0000256" key="1">
    <source>
        <dbReference type="SAM" id="MobiDB-lite"/>
    </source>
</evidence>
<feature type="region of interest" description="Disordered" evidence="1">
    <location>
        <begin position="94"/>
        <end position="129"/>
    </location>
</feature>
<organism evidence="2 3">
    <name type="scientific">Panicum virgatum</name>
    <name type="common">Blackwell switchgrass</name>
    <dbReference type="NCBI Taxonomy" id="38727"/>
    <lineage>
        <taxon>Eukaryota</taxon>
        <taxon>Viridiplantae</taxon>
        <taxon>Streptophyta</taxon>
        <taxon>Embryophyta</taxon>
        <taxon>Tracheophyta</taxon>
        <taxon>Spermatophyta</taxon>
        <taxon>Magnoliopsida</taxon>
        <taxon>Liliopsida</taxon>
        <taxon>Poales</taxon>
        <taxon>Poaceae</taxon>
        <taxon>PACMAD clade</taxon>
        <taxon>Panicoideae</taxon>
        <taxon>Panicodae</taxon>
        <taxon>Paniceae</taxon>
        <taxon>Panicinae</taxon>
        <taxon>Panicum</taxon>
        <taxon>Panicum sect. Hiantes</taxon>
    </lineage>
</organism>
<evidence type="ECO:0000313" key="2">
    <source>
        <dbReference type="EMBL" id="KAG2591988.1"/>
    </source>
</evidence>
<feature type="compositionally biased region" description="Low complexity" evidence="1">
    <location>
        <begin position="101"/>
        <end position="112"/>
    </location>
</feature>
<feature type="region of interest" description="Disordered" evidence="1">
    <location>
        <begin position="157"/>
        <end position="204"/>
    </location>
</feature>
<protein>
    <submittedName>
        <fullName evidence="2">Uncharacterized protein</fullName>
    </submittedName>
</protein>